<dbReference type="AlphaFoldDB" id="U5N8J1"/>
<evidence type="ECO:0000256" key="1">
    <source>
        <dbReference type="ARBA" id="ARBA00001947"/>
    </source>
</evidence>
<organism evidence="6 7">
    <name type="scientific">Candidatus Symbiobacter mobilis CR</name>
    <dbReference type="NCBI Taxonomy" id="946483"/>
    <lineage>
        <taxon>Bacteria</taxon>
        <taxon>Pseudomonadati</taxon>
        <taxon>Pseudomonadota</taxon>
        <taxon>Betaproteobacteria</taxon>
        <taxon>Burkholderiales</taxon>
        <taxon>Comamonadaceae</taxon>
    </lineage>
</organism>
<dbReference type="KEGG" id="cbx:Cenrod_0376"/>
<dbReference type="GO" id="GO:0009231">
    <property type="term" value="P:riboflavin biosynthetic process"/>
    <property type="evidence" value="ECO:0007669"/>
    <property type="project" value="TreeGrafter"/>
</dbReference>
<sequence>MTTASRYWADWSTRDFAELGRSGHAASTIAVLPIAAVEQHGPHLPLQVDARIVEGIIAQAVPLLPASLRVLFLPVQAIGLSTEHACFPGTLRLRAETVLRLWTELGESVAACGIRKLLFFNGHGGNVGPMDVVARDLRLRCGLCVYRANWFDLPWLDATGEEVRSRCTSRELRYGVHAGEIETSLMLALAPEWVAMEWAQDFHSSAEERNERFPILGGCGAKRTWLAQDLHSSGAVGNAAAATAELGHTILQAAAHSLVRLLAEWDRLDAVDIAAQSAP</sequence>
<reference evidence="6 7" key="1">
    <citation type="journal article" date="2013" name="Genome Biol.">
        <title>Genomic analysis reveals key aspects of prokaryotic symbiosis in the phototrophic consortium "Chlorochromatium aggregatum".</title>
        <authorList>
            <person name="Liu Z."/>
            <person name="Muller J."/>
            <person name="Li T."/>
            <person name="Alvey R.M."/>
            <person name="Vogl K."/>
            <person name="Frigaard N.U."/>
            <person name="Rockwell N.C."/>
            <person name="Boyd E.S."/>
            <person name="Tomsho L.P."/>
            <person name="Schuster S.C."/>
            <person name="Henke P."/>
            <person name="Rohde M."/>
            <person name="Overmann J."/>
            <person name="Bryant D.A."/>
        </authorList>
    </citation>
    <scope>NUCLEOTIDE SEQUENCE [LARGE SCALE GENOMIC DNA]</scope>
    <source>
        <strain evidence="6">CR</strain>
    </source>
</reference>
<keyword evidence="4" id="KW-0862">Zinc</keyword>
<dbReference type="OrthoDB" id="9801445at2"/>
<dbReference type="Proteomes" id="UP000017184">
    <property type="component" value="Chromosome"/>
</dbReference>
<evidence type="ECO:0000313" key="7">
    <source>
        <dbReference type="Proteomes" id="UP000017184"/>
    </source>
</evidence>
<evidence type="ECO:0000256" key="2">
    <source>
        <dbReference type="ARBA" id="ARBA00022723"/>
    </source>
</evidence>
<dbReference type="GO" id="GO:0046872">
    <property type="term" value="F:metal ion binding"/>
    <property type="evidence" value="ECO:0007669"/>
    <property type="project" value="UniProtKB-KW"/>
</dbReference>
<dbReference type="RefSeq" id="WP_022771320.1">
    <property type="nucleotide sequence ID" value="NC_022576.1"/>
</dbReference>
<comment type="similarity">
    <text evidence="5">Belongs to the creatininase superfamily.</text>
</comment>
<dbReference type="HOGENOM" id="CLU_055029_0_0_4"/>
<accession>U5N8J1</accession>
<dbReference type="InterPro" id="IPR024087">
    <property type="entry name" value="Creatininase-like_sf"/>
</dbReference>
<keyword evidence="7" id="KW-1185">Reference proteome</keyword>
<evidence type="ECO:0000313" key="6">
    <source>
        <dbReference type="EMBL" id="AGX86499.1"/>
    </source>
</evidence>
<dbReference type="InterPro" id="IPR003785">
    <property type="entry name" value="Creatininase/forma_Hydrolase"/>
</dbReference>
<dbReference type="PANTHER" id="PTHR35005:SF1">
    <property type="entry name" value="2-AMINO-5-FORMYLAMINO-6-RIBOSYLAMINOPYRIMIDIN-4(3H)-ONE 5'-MONOPHOSPHATE DEFORMYLASE"/>
    <property type="match status" value="1"/>
</dbReference>
<dbReference type="PANTHER" id="PTHR35005">
    <property type="entry name" value="3-DEHYDRO-SCYLLO-INOSOSE HYDROLASE"/>
    <property type="match status" value="1"/>
</dbReference>
<dbReference type="eggNOG" id="COG1402">
    <property type="taxonomic scope" value="Bacteria"/>
</dbReference>
<dbReference type="PATRIC" id="fig|946483.4.peg.381"/>
<name>U5N8J1_9BURK</name>
<dbReference type="EMBL" id="CP004885">
    <property type="protein sequence ID" value="AGX86499.1"/>
    <property type="molecule type" value="Genomic_DNA"/>
</dbReference>
<comment type="cofactor">
    <cofactor evidence="1">
        <name>Zn(2+)</name>
        <dbReference type="ChEBI" id="CHEBI:29105"/>
    </cofactor>
</comment>
<evidence type="ECO:0000256" key="5">
    <source>
        <dbReference type="ARBA" id="ARBA00024029"/>
    </source>
</evidence>
<evidence type="ECO:0000256" key="4">
    <source>
        <dbReference type="ARBA" id="ARBA00022833"/>
    </source>
</evidence>
<proteinExistence type="inferred from homology"/>
<keyword evidence="2" id="KW-0479">Metal-binding</keyword>
<gene>
    <name evidence="6" type="ORF">Cenrod_0376</name>
</gene>
<dbReference type="Gene3D" id="3.40.50.10310">
    <property type="entry name" value="Creatininase"/>
    <property type="match status" value="1"/>
</dbReference>
<dbReference type="SUPFAM" id="SSF102215">
    <property type="entry name" value="Creatininase"/>
    <property type="match status" value="1"/>
</dbReference>
<evidence type="ECO:0000256" key="3">
    <source>
        <dbReference type="ARBA" id="ARBA00022801"/>
    </source>
</evidence>
<dbReference type="Pfam" id="PF02633">
    <property type="entry name" value="Creatininase"/>
    <property type="match status" value="1"/>
</dbReference>
<dbReference type="GO" id="GO:0016811">
    <property type="term" value="F:hydrolase activity, acting on carbon-nitrogen (but not peptide) bonds, in linear amides"/>
    <property type="evidence" value="ECO:0007669"/>
    <property type="project" value="TreeGrafter"/>
</dbReference>
<keyword evidence="3 6" id="KW-0378">Hydrolase</keyword>
<dbReference type="STRING" id="946483.Cenrod_0376"/>
<protein>
    <submittedName>
        <fullName evidence="6">Creatinine amidohydrolase</fullName>
    </submittedName>
</protein>